<dbReference type="FunFam" id="3.40.30.10:FF:000080">
    <property type="entry name" value="Sulfhydryl oxidase"/>
    <property type="match status" value="1"/>
</dbReference>
<evidence type="ECO:0000313" key="17">
    <source>
        <dbReference type="Ensembl" id="ENSECAP00000014757.3"/>
    </source>
</evidence>
<dbReference type="FunFam" id="1.20.120.1960:FF:000001">
    <property type="entry name" value="Sulfhydryl oxidase"/>
    <property type="match status" value="1"/>
</dbReference>
<dbReference type="SUPFAM" id="SSF52833">
    <property type="entry name" value="Thioredoxin-like"/>
    <property type="match status" value="1"/>
</dbReference>
<dbReference type="PANTHER" id="PTHR22897:SF6">
    <property type="entry name" value="SULFHYDRYL OXIDASE 1"/>
    <property type="match status" value="1"/>
</dbReference>
<organism evidence="17 18">
    <name type="scientific">Equus caballus</name>
    <name type="common">Horse</name>
    <dbReference type="NCBI Taxonomy" id="9796"/>
    <lineage>
        <taxon>Eukaryota</taxon>
        <taxon>Metazoa</taxon>
        <taxon>Chordata</taxon>
        <taxon>Craniata</taxon>
        <taxon>Vertebrata</taxon>
        <taxon>Euteleostomi</taxon>
        <taxon>Mammalia</taxon>
        <taxon>Eutheria</taxon>
        <taxon>Laurasiatheria</taxon>
        <taxon>Perissodactyla</taxon>
        <taxon>Equidae</taxon>
        <taxon>Equus</taxon>
    </lineage>
</organism>
<dbReference type="PANTHER" id="PTHR22897">
    <property type="entry name" value="QUIESCIN Q6-RELATED SULFHYDRYL OXIDASE"/>
    <property type="match status" value="1"/>
</dbReference>
<dbReference type="GO" id="GO:0016971">
    <property type="term" value="F:flavin-dependent sulfhydryl oxidase activity"/>
    <property type="evidence" value="ECO:0007669"/>
    <property type="project" value="InterPro"/>
</dbReference>
<reference evidence="17" key="2">
    <citation type="submission" date="2025-08" db="UniProtKB">
        <authorList>
            <consortium name="Ensembl"/>
        </authorList>
    </citation>
    <scope>IDENTIFICATION</scope>
    <source>
        <strain evidence="17">Thoroughbred</strain>
    </source>
</reference>
<evidence type="ECO:0000256" key="11">
    <source>
        <dbReference type="ARBA" id="ARBA00045804"/>
    </source>
</evidence>
<evidence type="ECO:0000256" key="7">
    <source>
        <dbReference type="ARBA" id="ARBA00022827"/>
    </source>
</evidence>
<dbReference type="GeneTree" id="ENSGT00940000159504"/>
<evidence type="ECO:0000259" key="15">
    <source>
        <dbReference type="PROSITE" id="PS51324"/>
    </source>
</evidence>
<proteinExistence type="inferred from homology"/>
<dbReference type="InterPro" id="IPR040986">
    <property type="entry name" value="QSOX_FAD-bd_dom"/>
</dbReference>
<evidence type="ECO:0000256" key="3">
    <source>
        <dbReference type="ARBA" id="ARBA00006041"/>
    </source>
</evidence>
<dbReference type="Ensembl" id="ENSECAT00000018110.3">
    <property type="protein sequence ID" value="ENSECAP00000014757.3"/>
    <property type="gene ID" value="ENSECAG00000017109.3"/>
</dbReference>
<dbReference type="VGNC" id="VGNC:22075">
    <property type="gene designation" value="QSOX1"/>
</dbReference>
<keyword evidence="6 14" id="KW-0732">Signal</keyword>
<keyword evidence="10" id="KW-0325">Glycoprotein</keyword>
<keyword evidence="9" id="KW-1015">Disulfide bond</keyword>
<evidence type="ECO:0000256" key="1">
    <source>
        <dbReference type="ARBA" id="ARBA00001974"/>
    </source>
</evidence>
<evidence type="ECO:0000313" key="19">
    <source>
        <dbReference type="VGNC" id="VGNC:22075"/>
    </source>
</evidence>
<evidence type="ECO:0000256" key="14">
    <source>
        <dbReference type="SAM" id="SignalP"/>
    </source>
</evidence>
<evidence type="ECO:0000256" key="8">
    <source>
        <dbReference type="ARBA" id="ARBA00023002"/>
    </source>
</evidence>
<dbReference type="GO" id="GO:0005576">
    <property type="term" value="C:extracellular region"/>
    <property type="evidence" value="ECO:0007669"/>
    <property type="project" value="UniProtKB-SubCell"/>
</dbReference>
<sequence>MGWCGRCSGPSPSLLLLLLLLAVAGGAAAPRSALYSPSDPLTLLRADTLRGAVLGSRSAWAVEFFASWCGHCIAFAPTWKALADDVKAWRPALNLAALDCADEANTAVCRDFNIPGFPTVRFFKAFSKSGSGATLSVAGADVQALRERLIDALESHSDTWPTACPPLEPARLKEINGFFARNNEEYLALIFEKEGSYLGREVTLDLSQHRGITVRRVLNTEGDVVSKFGVTDFPSCYLLFRNGSVSRVPVLVESRSFYTAYLQKFSGATRVAAQTSVAPTTAHTIAPTVWKVADRSKIYMADLESALHYILRVEVGKFSMLEGHRLVALRKFMAVLAQYFPGQPLTQNFLHSMNDWLKRQQKKKIPYNLFKNALDNRKEGAMIAKKVNWVGCQGSEPHFRGFPCSLWILFHFLTVQAARQNVDRSQETAKAQEVLQAIRSYVRFFFGCRECAGHFERMAAASMNRVKNPNSAVLWFWSSHNKVNARLAGKEGPPPRLESATEEEEVGELWSPGAEVTPVFPSASQHTEPFHMLCQPCRCVSIIRPIFQVPPARTPSSPRCSGRPVSSVLPATMNSEVRLCGTWATPSAS</sequence>
<name>F6WR95_HORSE</name>
<dbReference type="Pfam" id="PF18108">
    <property type="entry name" value="QSOX_Trx1"/>
    <property type="match status" value="1"/>
</dbReference>
<dbReference type="EC" id="1.8.3.2" evidence="13"/>
<evidence type="ECO:0000256" key="5">
    <source>
        <dbReference type="ARBA" id="ARBA00022630"/>
    </source>
</evidence>
<evidence type="ECO:0000259" key="16">
    <source>
        <dbReference type="PROSITE" id="PS51352"/>
    </source>
</evidence>
<feature type="domain" description="Thioredoxin" evidence="16">
    <location>
        <begin position="23"/>
        <end position="155"/>
    </location>
</feature>
<dbReference type="SUPFAM" id="SSF69000">
    <property type="entry name" value="FAD-dependent thiol oxidase"/>
    <property type="match status" value="1"/>
</dbReference>
<reference evidence="17 18" key="1">
    <citation type="journal article" date="2009" name="Science">
        <title>Genome sequence, comparative analysis, and population genetics of the domestic horse.</title>
        <authorList>
            <consortium name="Broad Institute Genome Sequencing Platform"/>
            <consortium name="Broad Institute Whole Genome Assembly Team"/>
            <person name="Wade C.M."/>
            <person name="Giulotto E."/>
            <person name="Sigurdsson S."/>
            <person name="Zoli M."/>
            <person name="Gnerre S."/>
            <person name="Imsland F."/>
            <person name="Lear T.L."/>
            <person name="Adelson D.L."/>
            <person name="Bailey E."/>
            <person name="Bellone R.R."/>
            <person name="Bloecker H."/>
            <person name="Distl O."/>
            <person name="Edgar R.C."/>
            <person name="Garber M."/>
            <person name="Leeb T."/>
            <person name="Mauceli E."/>
            <person name="MacLeod J.N."/>
            <person name="Penedo M.C.T."/>
            <person name="Raison J.M."/>
            <person name="Sharpe T."/>
            <person name="Vogel J."/>
            <person name="Andersson L."/>
            <person name="Antczak D.F."/>
            <person name="Biagi T."/>
            <person name="Binns M.M."/>
            <person name="Chowdhary B.P."/>
            <person name="Coleman S.J."/>
            <person name="Della Valle G."/>
            <person name="Fryc S."/>
            <person name="Guerin G."/>
            <person name="Hasegawa T."/>
            <person name="Hill E.W."/>
            <person name="Jurka J."/>
            <person name="Kiialainen A."/>
            <person name="Lindgren G."/>
            <person name="Liu J."/>
            <person name="Magnani E."/>
            <person name="Mickelson J.R."/>
            <person name="Murray J."/>
            <person name="Nergadze S.G."/>
            <person name="Onofrio R."/>
            <person name="Pedroni S."/>
            <person name="Piras M.F."/>
            <person name="Raudsepp T."/>
            <person name="Rocchi M."/>
            <person name="Roeed K.H."/>
            <person name="Ryder O.A."/>
            <person name="Searle S."/>
            <person name="Skow L."/>
            <person name="Swinburne J.E."/>
            <person name="Syvaenen A.C."/>
            <person name="Tozaki T."/>
            <person name="Valberg S.J."/>
            <person name="Vaudin M."/>
            <person name="White J.R."/>
            <person name="Zody M.C."/>
            <person name="Lander E.S."/>
            <person name="Lindblad-Toh K."/>
        </authorList>
    </citation>
    <scope>NUCLEOTIDE SEQUENCE [LARGE SCALE GENOMIC DNA]</scope>
    <source>
        <strain evidence="17 18">Thoroughbred</strain>
    </source>
</reference>
<dbReference type="InterPro" id="IPR036249">
    <property type="entry name" value="Thioredoxin-like_sf"/>
</dbReference>
<keyword evidence="4" id="KW-0964">Secreted</keyword>
<comment type="catalytic activity">
    <reaction evidence="12 13">
        <text>2 R'C(R)SH + O2 = R'C(R)S-S(R)CR' + H2O2</text>
        <dbReference type="Rhea" id="RHEA:17357"/>
        <dbReference type="ChEBI" id="CHEBI:15379"/>
        <dbReference type="ChEBI" id="CHEBI:16240"/>
        <dbReference type="ChEBI" id="CHEBI:16520"/>
        <dbReference type="ChEBI" id="CHEBI:17412"/>
        <dbReference type="EC" id="1.8.3.2"/>
    </reaction>
</comment>
<dbReference type="Gene3D" id="1.20.120.310">
    <property type="entry name" value="ERV/ALR sulfhydryl oxidase domain"/>
    <property type="match status" value="1"/>
</dbReference>
<dbReference type="FunCoup" id="F6WR95">
    <property type="interactions" value="231"/>
</dbReference>
<evidence type="ECO:0000256" key="9">
    <source>
        <dbReference type="ARBA" id="ARBA00023157"/>
    </source>
</evidence>
<evidence type="ECO:0000256" key="4">
    <source>
        <dbReference type="ARBA" id="ARBA00022525"/>
    </source>
</evidence>
<feature type="domain" description="ERV/ALR sulfhydryl oxidase" evidence="15">
    <location>
        <begin position="395"/>
        <end position="510"/>
    </location>
</feature>
<keyword evidence="8 13" id="KW-0560">Oxidoreductase</keyword>
<feature type="signal peptide" evidence="14">
    <location>
        <begin position="1"/>
        <end position="28"/>
    </location>
</feature>
<evidence type="ECO:0000256" key="13">
    <source>
        <dbReference type="RuleBase" id="RU371123"/>
    </source>
</evidence>
<evidence type="ECO:0000256" key="12">
    <source>
        <dbReference type="ARBA" id="ARBA00048864"/>
    </source>
</evidence>
<evidence type="ECO:0000256" key="6">
    <source>
        <dbReference type="ARBA" id="ARBA00022729"/>
    </source>
</evidence>
<dbReference type="Bgee" id="ENSECAG00000017109">
    <property type="expression patterns" value="Expressed in articular cartilage of joint and 22 other cell types or tissues"/>
</dbReference>
<evidence type="ECO:0000256" key="2">
    <source>
        <dbReference type="ARBA" id="ARBA00004613"/>
    </source>
</evidence>
<keyword evidence="5 13" id="KW-0285">Flavoprotein</keyword>
<dbReference type="PROSITE" id="PS51352">
    <property type="entry name" value="THIOREDOXIN_2"/>
    <property type="match status" value="1"/>
</dbReference>
<dbReference type="InterPro" id="IPR013766">
    <property type="entry name" value="Thioredoxin_domain"/>
</dbReference>
<gene>
    <name evidence="17 19" type="primary">QSOX1</name>
</gene>
<dbReference type="Pfam" id="PF00085">
    <property type="entry name" value="Thioredoxin"/>
    <property type="match status" value="1"/>
</dbReference>
<dbReference type="InParanoid" id="F6WR95"/>
<reference evidence="17" key="3">
    <citation type="submission" date="2025-09" db="UniProtKB">
        <authorList>
            <consortium name="Ensembl"/>
        </authorList>
    </citation>
    <scope>IDENTIFICATION</scope>
    <source>
        <strain evidence="17">Thoroughbred</strain>
    </source>
</reference>
<dbReference type="CDD" id="cd02992">
    <property type="entry name" value="PDI_a_QSOX"/>
    <property type="match status" value="1"/>
</dbReference>
<dbReference type="InterPro" id="IPR036774">
    <property type="entry name" value="ERV/ALR_sulphydryl_oxid_sf"/>
</dbReference>
<protein>
    <recommendedName>
        <fullName evidence="13">Sulfhydryl oxidase</fullName>
        <ecNumber evidence="13">1.8.3.2</ecNumber>
    </recommendedName>
</protein>
<comment type="cofactor">
    <cofactor evidence="1 13">
        <name>FAD</name>
        <dbReference type="ChEBI" id="CHEBI:57692"/>
    </cofactor>
</comment>
<comment type="function">
    <text evidence="11">Catalyzes the oxidation of sulfhydryl groups in peptide and protein thiols to disulfides with the reduction of oxygen to hydrogen peroxide. Plays a role in disulfide bond formation in a variety of extracellular proteins. In fibroblasts, required for normal incorporation of laminin into the extracellular matrix, and thereby for normal cell-cell adhesion and cell migration.</text>
</comment>
<comment type="subcellular location">
    <subcellularLocation>
        <location evidence="2">Secreted</location>
    </subcellularLocation>
</comment>
<evidence type="ECO:0000256" key="10">
    <source>
        <dbReference type="ARBA" id="ARBA00023180"/>
    </source>
</evidence>
<dbReference type="FunFam" id="3.40.30.10:FF:000073">
    <property type="entry name" value="Sulfhydryl oxidase"/>
    <property type="match status" value="1"/>
</dbReference>
<dbReference type="PROSITE" id="PS51324">
    <property type="entry name" value="ERV_ALR"/>
    <property type="match status" value="1"/>
</dbReference>
<dbReference type="InterPro" id="IPR041269">
    <property type="entry name" value="QSOX_Trx1"/>
</dbReference>
<dbReference type="PaxDb" id="9796-ENSECAP00000014757"/>
<dbReference type="STRING" id="9796.ENSECAP00000014757"/>
<comment type="similarity">
    <text evidence="3 13">Belongs to the quiescin-sulfhydryl oxidase (QSOX) family.</text>
</comment>
<keyword evidence="18" id="KW-1185">Reference proteome</keyword>
<evidence type="ECO:0000313" key="18">
    <source>
        <dbReference type="Proteomes" id="UP000002281"/>
    </source>
</evidence>
<dbReference type="InterPro" id="IPR039798">
    <property type="entry name" value="Sulfhydryl_oxidase"/>
</dbReference>
<dbReference type="Pfam" id="PF18371">
    <property type="entry name" value="FAD_SOX"/>
    <property type="match status" value="1"/>
</dbReference>
<dbReference type="Pfam" id="PF04777">
    <property type="entry name" value="Evr1_Alr"/>
    <property type="match status" value="1"/>
</dbReference>
<dbReference type="Proteomes" id="UP000002281">
    <property type="component" value="Chromosome 5"/>
</dbReference>
<accession>F6WR95</accession>
<dbReference type="InterPro" id="IPR042568">
    <property type="entry name" value="QSOX_FAD-bd_sf"/>
</dbReference>
<dbReference type="Gene3D" id="3.40.30.10">
    <property type="entry name" value="Glutaredoxin"/>
    <property type="match status" value="2"/>
</dbReference>
<dbReference type="InterPro" id="IPR017905">
    <property type="entry name" value="ERV/ALR_sulphydryl_oxidase"/>
</dbReference>
<keyword evidence="7 13" id="KW-0274">FAD</keyword>
<dbReference type="AlphaFoldDB" id="F6WR95"/>
<feature type="chain" id="PRO_5040343810" description="Sulfhydryl oxidase" evidence="14">
    <location>
        <begin position="29"/>
        <end position="589"/>
    </location>
</feature>
<dbReference type="Gene3D" id="1.20.120.1960">
    <property type="entry name" value="QSOX sulfhydryl oxidase domain"/>
    <property type="match status" value="1"/>
</dbReference>